<dbReference type="GO" id="GO:0050418">
    <property type="term" value="F:hydroxylamine reductase activity"/>
    <property type="evidence" value="ECO:0007669"/>
    <property type="project" value="UniProtKB-UniRule"/>
</dbReference>
<evidence type="ECO:0000256" key="6">
    <source>
        <dbReference type="HAMAP-Rule" id="MF_00069"/>
    </source>
</evidence>
<feature type="binding site" description="via persulfide group" evidence="6">
    <location>
        <position position="298"/>
    </location>
    <ligand>
        <name>hybrid [4Fe-2O-2S] cluster</name>
        <dbReference type="ChEBI" id="CHEBI:60519"/>
    </ligand>
</feature>
<dbReference type="NCBIfam" id="NF003658">
    <property type="entry name" value="PRK05290.1"/>
    <property type="match status" value="1"/>
</dbReference>
<dbReference type="InterPro" id="IPR016099">
    <property type="entry name" value="Prismane-like_a/b-sand"/>
</dbReference>
<keyword evidence="1 6" id="KW-0963">Cytoplasm</keyword>
<dbReference type="Gene3D" id="1.20.1270.20">
    <property type="match status" value="1"/>
</dbReference>
<dbReference type="EMBL" id="LWMV01000081">
    <property type="protein sequence ID" value="KZX14571.1"/>
    <property type="molecule type" value="Genomic_DNA"/>
</dbReference>
<dbReference type="CDD" id="cd01914">
    <property type="entry name" value="HCP"/>
    <property type="match status" value="1"/>
</dbReference>
<protein>
    <recommendedName>
        <fullName evidence="6">Hydroxylamine reductase</fullName>
        <ecNumber evidence="6">1.7.99.1</ecNumber>
    </recommendedName>
    <alternativeName>
        <fullName evidence="6">Hybrid-cluster protein</fullName>
        <shortName evidence="6">HCP</shortName>
    </alternativeName>
    <alternativeName>
        <fullName evidence="6">Prismane protein</fullName>
    </alternativeName>
</protein>
<dbReference type="STRING" id="49547.MBCUR_04270"/>
<feature type="binding site" evidence="6">
    <location>
        <position position="351"/>
    </location>
    <ligand>
        <name>hybrid [4Fe-2O-2S] cluster</name>
        <dbReference type="ChEBI" id="CHEBI:60519"/>
    </ligand>
</feature>
<dbReference type="InterPro" id="IPR004137">
    <property type="entry name" value="HCP/CODH"/>
</dbReference>
<dbReference type="Pfam" id="PF03063">
    <property type="entry name" value="Prismane"/>
    <property type="match status" value="1"/>
</dbReference>
<dbReference type="GO" id="GO:0042542">
    <property type="term" value="P:response to hydrogen peroxide"/>
    <property type="evidence" value="ECO:0007669"/>
    <property type="project" value="TreeGrafter"/>
</dbReference>
<comment type="cofactor">
    <cofactor evidence="6">
        <name>hybrid [4Fe-2O-2S] cluster</name>
        <dbReference type="ChEBI" id="CHEBI:60519"/>
    </cofactor>
    <text evidence="6">Binds 1 hybrid [4Fe-2O-2S] cluster.</text>
</comment>
<dbReference type="InterPro" id="IPR016100">
    <property type="entry name" value="Prismane_a-bundle"/>
</dbReference>
<dbReference type="GO" id="GO:0051539">
    <property type="term" value="F:4 iron, 4 sulfur cluster binding"/>
    <property type="evidence" value="ECO:0007669"/>
    <property type="project" value="UniProtKB-KW"/>
</dbReference>
<evidence type="ECO:0000256" key="3">
    <source>
        <dbReference type="ARBA" id="ARBA00023002"/>
    </source>
</evidence>
<feature type="binding site" evidence="6">
    <location>
        <position position="387"/>
    </location>
    <ligand>
        <name>hybrid [4Fe-2O-2S] cluster</name>
        <dbReference type="ChEBI" id="CHEBI:60519"/>
    </ligand>
</feature>
<feature type="binding site" evidence="6">
    <location>
        <position position="36"/>
    </location>
    <ligand>
        <name>[4Fe-4S] cluster</name>
        <dbReference type="ChEBI" id="CHEBI:49883"/>
    </ligand>
</feature>
<comment type="catalytic activity">
    <reaction evidence="6">
        <text>A + NH4(+) + H2O = hydroxylamine + AH2 + H(+)</text>
        <dbReference type="Rhea" id="RHEA:22052"/>
        <dbReference type="ChEBI" id="CHEBI:13193"/>
        <dbReference type="ChEBI" id="CHEBI:15377"/>
        <dbReference type="ChEBI" id="CHEBI:15378"/>
        <dbReference type="ChEBI" id="CHEBI:15429"/>
        <dbReference type="ChEBI" id="CHEBI:17499"/>
        <dbReference type="ChEBI" id="CHEBI:28938"/>
        <dbReference type="EC" id="1.7.99.1"/>
    </reaction>
</comment>
<feature type="modified residue" description="Cysteine persulfide" evidence="6">
    <location>
        <position position="298"/>
    </location>
</feature>
<evidence type="ECO:0000256" key="1">
    <source>
        <dbReference type="ARBA" id="ARBA00022490"/>
    </source>
</evidence>
<evidence type="ECO:0000313" key="8">
    <source>
        <dbReference type="Proteomes" id="UP000077245"/>
    </source>
</evidence>
<evidence type="ECO:0000313" key="7">
    <source>
        <dbReference type="EMBL" id="KZX14571.1"/>
    </source>
</evidence>
<dbReference type="GO" id="GO:0004601">
    <property type="term" value="F:peroxidase activity"/>
    <property type="evidence" value="ECO:0007669"/>
    <property type="project" value="TreeGrafter"/>
</dbReference>
<dbReference type="EC" id="1.7.99.1" evidence="6"/>
<comment type="function">
    <text evidence="6">Catalyzes the reduction of hydroxylamine to form NH(3) and H(2)O.</text>
</comment>
<comment type="cofactor">
    <cofactor evidence="6">
        <name>[4Fe-4S] cluster</name>
        <dbReference type="ChEBI" id="CHEBI:49883"/>
    </cofactor>
    <text evidence="6">Binds 1 [4Fe-4S] cluster.</text>
</comment>
<keyword evidence="2 6" id="KW-0479">Metal-binding</keyword>
<dbReference type="HAMAP" id="MF_00069">
    <property type="entry name" value="Hydroxylam_reduct"/>
    <property type="match status" value="1"/>
</dbReference>
<evidence type="ECO:0000256" key="4">
    <source>
        <dbReference type="ARBA" id="ARBA00023004"/>
    </source>
</evidence>
<dbReference type="GO" id="GO:0005737">
    <property type="term" value="C:cytoplasm"/>
    <property type="evidence" value="ECO:0007669"/>
    <property type="project" value="UniProtKB-SubCell"/>
</dbReference>
<feature type="binding site" evidence="6">
    <location>
        <position position="168"/>
    </location>
    <ligand>
        <name>hybrid [4Fe-2O-2S] cluster</name>
        <dbReference type="ChEBI" id="CHEBI:60519"/>
    </ligand>
</feature>
<dbReference type="NCBIfam" id="TIGR01703">
    <property type="entry name" value="hybrid_clust"/>
    <property type="match status" value="1"/>
</dbReference>
<organism evidence="7 8">
    <name type="scientific">Methanobrevibacter curvatus</name>
    <dbReference type="NCBI Taxonomy" id="49547"/>
    <lineage>
        <taxon>Archaea</taxon>
        <taxon>Methanobacteriati</taxon>
        <taxon>Methanobacteriota</taxon>
        <taxon>Methanomada group</taxon>
        <taxon>Methanobacteria</taxon>
        <taxon>Methanobacteriales</taxon>
        <taxon>Methanobacteriaceae</taxon>
        <taxon>Methanobrevibacter</taxon>
    </lineage>
</organism>
<dbReference type="AlphaFoldDB" id="A0A166CJ89"/>
<keyword evidence="8" id="KW-1185">Reference proteome</keyword>
<keyword evidence="3 6" id="KW-0560">Oxidoreductase</keyword>
<comment type="similarity">
    <text evidence="6">Belongs to the HCP family.</text>
</comment>
<feature type="binding site" evidence="6">
    <location>
        <position position="21"/>
    </location>
    <ligand>
        <name>[4Fe-4S] cluster</name>
        <dbReference type="ChEBI" id="CHEBI:49883"/>
    </ligand>
</feature>
<dbReference type="PANTHER" id="PTHR30109">
    <property type="entry name" value="HYDROXYLAMINE REDUCTASE"/>
    <property type="match status" value="1"/>
</dbReference>
<feature type="binding site" evidence="6">
    <location>
        <position position="30"/>
    </location>
    <ligand>
        <name>[4Fe-4S] cluster</name>
        <dbReference type="ChEBI" id="CHEBI:49883"/>
    </ligand>
</feature>
<reference evidence="7 8" key="1">
    <citation type="submission" date="2016-04" db="EMBL/GenBank/DDBJ databases">
        <title>Genome sequence of Methanobrevibacter curvatus DSM 11111.</title>
        <authorList>
            <person name="Poehlein A."/>
            <person name="Seedorf H."/>
            <person name="Daniel R."/>
        </authorList>
    </citation>
    <scope>NUCLEOTIDE SEQUENCE [LARGE SCALE GENOMIC DNA]</scope>
    <source>
        <strain evidence="7 8">DSM 11111</strain>
    </source>
</reference>
<keyword evidence="5 6" id="KW-0411">Iron-sulfur</keyword>
<dbReference type="Gene3D" id="3.40.50.2030">
    <property type="match status" value="2"/>
</dbReference>
<proteinExistence type="inferred from homology"/>
<name>A0A166CJ89_9EURY</name>
<sequence>MALFGNKKISNEPVDMFCYQCSQTANGTGCNVSGVCGKKPTIARLQDNLLFAVKGISAYNYHLNELGVEDEEINKFLTQGLYATLTNVNFDLESLVGYALEAGKINLKVMELLKKAHIANYGEPSPEAVQVGSQEGSGILVTGHDLKALEELLKQTEGTGVNVYTHSEMLPAHGYPELKKYDHLVGQLGGPWFDQRKIFDKYNVAVLATSNCILTPSESYKNRLFTMGPTKVPGSQAINGYEFSDLIAKAKELGSLENEEKTTLTTGFGAGVVLSLADKIKELVEGEKIRRFFLVGGCDSPIQGTGYFREFVEKLPNDTVVLTLGCGKYRFNDLDLGDIEGVPRLIDLGQCNDAIVAVDIAVALCDLFGVELNDLPLTIVCSWMEQKAAAILWSLLYLGKKDIILGPILPAWANDNILNYLVSTFNLTPIGNPEEDIKRILS</sequence>
<dbReference type="PANTHER" id="PTHR30109:SF0">
    <property type="entry name" value="HYDROXYLAMINE REDUCTASE"/>
    <property type="match status" value="1"/>
</dbReference>
<dbReference type="SUPFAM" id="SSF56821">
    <property type="entry name" value="Prismane protein-like"/>
    <property type="match status" value="1"/>
</dbReference>
<dbReference type="InterPro" id="IPR010048">
    <property type="entry name" value="Hydroxylam_reduct"/>
</dbReference>
<dbReference type="PATRIC" id="fig|49547.3.peg.444"/>
<feature type="binding site" evidence="6">
    <location>
        <position position="326"/>
    </location>
    <ligand>
        <name>hybrid [4Fe-2O-2S] cluster</name>
        <dbReference type="ChEBI" id="CHEBI:60519"/>
    </ligand>
</feature>
<dbReference type="InterPro" id="IPR011254">
    <property type="entry name" value="Prismane-like_sf"/>
</dbReference>
<keyword evidence="4 6" id="KW-0408">Iron</keyword>
<feature type="binding site" evidence="6">
    <location>
        <position position="18"/>
    </location>
    <ligand>
        <name>[4Fe-4S] cluster</name>
        <dbReference type="ChEBI" id="CHEBI:49883"/>
    </ligand>
</feature>
<feature type="binding site" evidence="6">
    <location>
        <position position="385"/>
    </location>
    <ligand>
        <name>hybrid [4Fe-2O-2S] cluster</name>
        <dbReference type="ChEBI" id="CHEBI:60519"/>
    </ligand>
</feature>
<comment type="caution">
    <text evidence="7">The sequence shown here is derived from an EMBL/GenBank/DDBJ whole genome shotgun (WGS) entry which is preliminary data.</text>
</comment>
<comment type="subcellular location">
    <subcellularLocation>
        <location evidence="6">Cytoplasm</location>
    </subcellularLocation>
</comment>
<dbReference type="RefSeq" id="WP_067089606.1">
    <property type="nucleotide sequence ID" value="NZ_LWMV01000081.1"/>
</dbReference>
<dbReference type="GO" id="GO:0046872">
    <property type="term" value="F:metal ion binding"/>
    <property type="evidence" value="ECO:0007669"/>
    <property type="project" value="UniProtKB-KW"/>
</dbReference>
<evidence type="ECO:0000256" key="5">
    <source>
        <dbReference type="ARBA" id="ARBA00023014"/>
    </source>
</evidence>
<feature type="binding site" evidence="6">
    <location>
        <position position="212"/>
    </location>
    <ligand>
        <name>hybrid [4Fe-2O-2S] cluster</name>
        <dbReference type="ChEBI" id="CHEBI:60519"/>
    </ligand>
</feature>
<accession>A0A166CJ89</accession>
<dbReference type="Proteomes" id="UP000077245">
    <property type="component" value="Unassembled WGS sequence"/>
</dbReference>
<feature type="binding site" evidence="6">
    <location>
        <position position="144"/>
    </location>
    <ligand>
        <name>hybrid [4Fe-2O-2S] cluster</name>
        <dbReference type="ChEBI" id="CHEBI:60519"/>
    </ligand>
</feature>
<evidence type="ECO:0000256" key="2">
    <source>
        <dbReference type="ARBA" id="ARBA00022723"/>
    </source>
</evidence>
<keyword evidence="6" id="KW-0004">4Fe-4S</keyword>
<gene>
    <name evidence="6 7" type="primary">hcp</name>
    <name evidence="7" type="ORF">MBCUR_04270</name>
</gene>